<name>A0A834CMX9_ORYME</name>
<comment type="caution">
    <text evidence="2">The sequence shown here is derived from an EMBL/GenBank/DDBJ whole genome shotgun (WGS) entry which is preliminary data.</text>
</comment>
<sequence length="58" mass="6661">MEREGEVKGGGVRSKLLEVKRGSAHPRRLTQPDPPEYRPGHLQPVVFIFTGRRNKHEE</sequence>
<feature type="region of interest" description="Disordered" evidence="1">
    <location>
        <begin position="1"/>
        <end position="42"/>
    </location>
</feature>
<accession>A0A834CMX9</accession>
<dbReference type="Proteomes" id="UP000646548">
    <property type="component" value="Unassembled WGS sequence"/>
</dbReference>
<evidence type="ECO:0000313" key="2">
    <source>
        <dbReference type="EMBL" id="KAF6731403.1"/>
    </source>
</evidence>
<reference evidence="2" key="1">
    <citation type="journal article" name="BMC Genomics">
        <title>Long-read sequencing and de novo genome assembly of marine medaka (Oryzias melastigma).</title>
        <authorList>
            <person name="Liang P."/>
            <person name="Saqib H.S.A."/>
            <person name="Ni X."/>
            <person name="Shen Y."/>
        </authorList>
    </citation>
    <scope>NUCLEOTIDE SEQUENCE</scope>
    <source>
        <strain evidence="2">Bigg-433</strain>
    </source>
</reference>
<dbReference type="EMBL" id="WKFB01000215">
    <property type="protein sequence ID" value="KAF6731403.1"/>
    <property type="molecule type" value="Genomic_DNA"/>
</dbReference>
<proteinExistence type="predicted"/>
<dbReference type="AlphaFoldDB" id="A0A834CMX9"/>
<protein>
    <submittedName>
        <fullName evidence="2">Uncharacterized protein</fullName>
    </submittedName>
</protein>
<evidence type="ECO:0000313" key="3">
    <source>
        <dbReference type="Proteomes" id="UP000646548"/>
    </source>
</evidence>
<evidence type="ECO:0000256" key="1">
    <source>
        <dbReference type="SAM" id="MobiDB-lite"/>
    </source>
</evidence>
<organism evidence="2 3">
    <name type="scientific">Oryzias melastigma</name>
    <name type="common">Marine medaka</name>
    <dbReference type="NCBI Taxonomy" id="30732"/>
    <lineage>
        <taxon>Eukaryota</taxon>
        <taxon>Metazoa</taxon>
        <taxon>Chordata</taxon>
        <taxon>Craniata</taxon>
        <taxon>Vertebrata</taxon>
        <taxon>Euteleostomi</taxon>
        <taxon>Actinopterygii</taxon>
        <taxon>Neopterygii</taxon>
        <taxon>Teleostei</taxon>
        <taxon>Neoteleostei</taxon>
        <taxon>Acanthomorphata</taxon>
        <taxon>Ovalentaria</taxon>
        <taxon>Atherinomorphae</taxon>
        <taxon>Beloniformes</taxon>
        <taxon>Adrianichthyidae</taxon>
        <taxon>Oryziinae</taxon>
        <taxon>Oryzias</taxon>
    </lineage>
</organism>
<gene>
    <name evidence="2" type="ORF">FQA47_004770</name>
</gene>